<feature type="non-terminal residue" evidence="1">
    <location>
        <position position="40"/>
    </location>
</feature>
<evidence type="ECO:0000313" key="1">
    <source>
        <dbReference type="EMBL" id="ADQ74639.1"/>
    </source>
</evidence>
<feature type="non-terminal residue" evidence="1">
    <location>
        <position position="1"/>
    </location>
</feature>
<dbReference type="AlphaFoldDB" id="G4V3N3"/>
<sequence>GKNWHGVLSYRKQEKKLNDPAEIENAVLNAQITLAGTGEG</sequence>
<proteinExistence type="evidence at transcript level"/>
<name>G4V3N3_LABCA</name>
<accession>G4V3N3</accession>
<dbReference type="EMBL" id="GU220781">
    <property type="protein sequence ID" value="ADQ74639.1"/>
    <property type="molecule type" value="mRNA"/>
</dbReference>
<organism evidence="1">
    <name type="scientific">Labeo catla</name>
    <name type="common">Catla</name>
    <name type="synonym">Catla catla</name>
    <dbReference type="NCBI Taxonomy" id="72446"/>
    <lineage>
        <taxon>Eukaryota</taxon>
        <taxon>Metazoa</taxon>
        <taxon>Chordata</taxon>
        <taxon>Craniata</taxon>
        <taxon>Vertebrata</taxon>
        <taxon>Euteleostomi</taxon>
        <taxon>Actinopterygii</taxon>
        <taxon>Neopterygii</taxon>
        <taxon>Teleostei</taxon>
        <taxon>Ostariophysi</taxon>
        <taxon>Cypriniformes</taxon>
        <taxon>Cyprinidae</taxon>
        <taxon>Labeoninae</taxon>
        <taxon>Labeonini</taxon>
        <taxon>Labeo</taxon>
    </lineage>
</organism>
<protein>
    <submittedName>
        <fullName evidence="1">Mx</fullName>
    </submittedName>
</protein>
<reference evidence="1" key="1">
    <citation type="submission" date="2009-11" db="EMBL/GenBank/DDBJ databases">
        <title>Toll-like receptors in phylogenetically divergent fish species-their contribution in modulating the innate immunity.</title>
        <authorList>
            <person name="Samanta M."/>
            <person name="Panda P."/>
            <person name="Basu M."/>
            <person name="Maiti N."/>
            <person name="Eknath A.E."/>
        </authorList>
    </citation>
    <scope>NUCLEOTIDE SEQUENCE</scope>
</reference>